<dbReference type="InterPro" id="IPR029063">
    <property type="entry name" value="SAM-dependent_MTases_sf"/>
</dbReference>
<dbReference type="Pfam" id="PF03602">
    <property type="entry name" value="Cons_hypoth95"/>
    <property type="match status" value="1"/>
</dbReference>
<dbReference type="PANTHER" id="PTHR43542:SF1">
    <property type="entry name" value="METHYLTRANSFERASE"/>
    <property type="match status" value="1"/>
</dbReference>
<dbReference type="PIRSF" id="PIRSF004553">
    <property type="entry name" value="CHP00095"/>
    <property type="match status" value="1"/>
</dbReference>
<dbReference type="GO" id="GO:0052913">
    <property type="term" value="F:16S rRNA (guanine(966)-N(2))-methyltransferase activity"/>
    <property type="evidence" value="ECO:0007669"/>
    <property type="project" value="UniProtKB-EC"/>
</dbReference>
<dbReference type="RefSeq" id="WP_166010536.1">
    <property type="nucleotide sequence ID" value="NZ_CP049888.1"/>
</dbReference>
<reference evidence="3 4" key="1">
    <citation type="submission" date="2020-03" db="EMBL/GenBank/DDBJ databases">
        <title>Weissella sp. nov., isolated from Cybister lewisianus.</title>
        <authorList>
            <person name="Hyun D.-W."/>
            <person name="Bae J.-W."/>
        </authorList>
    </citation>
    <scope>NUCLEOTIDE SEQUENCE [LARGE SCALE GENOMIC DNA]</scope>
    <source>
        <strain evidence="3 4">HDW19</strain>
    </source>
</reference>
<evidence type="ECO:0000256" key="2">
    <source>
        <dbReference type="ARBA" id="ARBA00022679"/>
    </source>
</evidence>
<dbReference type="Gene3D" id="3.40.50.150">
    <property type="entry name" value="Vaccinia Virus protein VP39"/>
    <property type="match status" value="1"/>
</dbReference>
<keyword evidence="1 3" id="KW-0489">Methyltransferase</keyword>
<dbReference type="SUPFAM" id="SSF53335">
    <property type="entry name" value="S-adenosyl-L-methionine-dependent methyltransferases"/>
    <property type="match status" value="1"/>
</dbReference>
<keyword evidence="2 3" id="KW-0808">Transferase</keyword>
<dbReference type="Proteomes" id="UP000500741">
    <property type="component" value="Chromosome"/>
</dbReference>
<name>A0A6G8B0E3_9LACO</name>
<evidence type="ECO:0000313" key="4">
    <source>
        <dbReference type="Proteomes" id="UP000500741"/>
    </source>
</evidence>
<dbReference type="EC" id="2.1.1.171" evidence="3"/>
<sequence>MRIISGEYGGRMIKAVPGSATRPTTDKIKEAIFNLIGPYFDGGRSLDLYAGSGGLSIEGVSRGIEQAVLVDRQFAAIKIIKENVAVTKEEGKFNIIKSSAEQAIQRLSGQKPFDLFYFDPPYAKQTIQADVAKLSENGLIAKEAILMAETDQEANLPEEIGNFKLWKQREYGITVITIYRFEE</sequence>
<dbReference type="KEGG" id="wco:G7084_04785"/>
<keyword evidence="4" id="KW-1185">Reference proteome</keyword>
<dbReference type="InterPro" id="IPR004398">
    <property type="entry name" value="RNA_MeTrfase_RsmD"/>
</dbReference>
<protein>
    <submittedName>
        <fullName evidence="3">16S rRNA (Guanine(966)-N(2))-methyltransferase RsmD</fullName>
        <ecNumber evidence="3">2.1.1.171</ecNumber>
    </submittedName>
</protein>
<evidence type="ECO:0000313" key="3">
    <source>
        <dbReference type="EMBL" id="QIL50689.1"/>
    </source>
</evidence>
<dbReference type="AlphaFoldDB" id="A0A6G8B0E3"/>
<accession>A0A6G8B0E3</accession>
<dbReference type="NCBIfam" id="TIGR00095">
    <property type="entry name" value="16S rRNA (guanine(966)-N(2))-methyltransferase RsmD"/>
    <property type="match status" value="1"/>
</dbReference>
<evidence type="ECO:0000256" key="1">
    <source>
        <dbReference type="ARBA" id="ARBA00022603"/>
    </source>
</evidence>
<dbReference type="PANTHER" id="PTHR43542">
    <property type="entry name" value="METHYLTRANSFERASE"/>
    <property type="match status" value="1"/>
</dbReference>
<proteinExistence type="predicted"/>
<gene>
    <name evidence="3" type="primary">rsmD</name>
    <name evidence="3" type="ORF">G7084_04785</name>
</gene>
<organism evidence="3 4">
    <name type="scientific">Weissella coleopterorum</name>
    <dbReference type="NCBI Taxonomy" id="2714949"/>
    <lineage>
        <taxon>Bacteria</taxon>
        <taxon>Bacillati</taxon>
        <taxon>Bacillota</taxon>
        <taxon>Bacilli</taxon>
        <taxon>Lactobacillales</taxon>
        <taxon>Lactobacillaceae</taxon>
        <taxon>Weissella</taxon>
    </lineage>
</organism>
<dbReference type="CDD" id="cd02440">
    <property type="entry name" value="AdoMet_MTases"/>
    <property type="match status" value="1"/>
</dbReference>
<dbReference type="EMBL" id="CP049888">
    <property type="protein sequence ID" value="QIL50689.1"/>
    <property type="molecule type" value="Genomic_DNA"/>
</dbReference>